<keyword evidence="3 7" id="KW-0547">Nucleotide-binding</keyword>
<dbReference type="Gene3D" id="3.30.930.10">
    <property type="entry name" value="Bira Bifunctional Protein, Domain 2"/>
    <property type="match status" value="1"/>
</dbReference>
<dbReference type="PANTHER" id="PTHR42918">
    <property type="entry name" value="LYSYL-TRNA SYNTHETASE"/>
    <property type="match status" value="1"/>
</dbReference>
<dbReference type="InterPro" id="IPR045864">
    <property type="entry name" value="aa-tRNA-synth_II/BPL/LPL"/>
</dbReference>
<dbReference type="CDD" id="cd00775">
    <property type="entry name" value="LysRS_core"/>
    <property type="match status" value="1"/>
</dbReference>
<dbReference type="GO" id="GO:0000049">
    <property type="term" value="F:tRNA binding"/>
    <property type="evidence" value="ECO:0007669"/>
    <property type="project" value="TreeGrafter"/>
</dbReference>
<dbReference type="PROSITE" id="PS50862">
    <property type="entry name" value="AA_TRNA_LIGASE_II"/>
    <property type="match status" value="1"/>
</dbReference>
<accession>A0A660SGJ4</accession>
<dbReference type="Gene3D" id="2.40.50.140">
    <property type="entry name" value="Nucleic acid-binding proteins"/>
    <property type="match status" value="1"/>
</dbReference>
<dbReference type="InterPro" id="IPR004364">
    <property type="entry name" value="Aa-tRNA-synt_II"/>
</dbReference>
<keyword evidence="1 7" id="KW-0436">Ligase</keyword>
<evidence type="ECO:0000256" key="8">
    <source>
        <dbReference type="RuleBase" id="RU000336"/>
    </source>
</evidence>
<dbReference type="InterPro" id="IPR002313">
    <property type="entry name" value="Lys-tRNA-ligase_II"/>
</dbReference>
<keyword evidence="7 8" id="KW-0460">Magnesium</keyword>
<dbReference type="GO" id="GO:0005524">
    <property type="term" value="F:ATP binding"/>
    <property type="evidence" value="ECO:0007669"/>
    <property type="project" value="UniProtKB-UniRule"/>
</dbReference>
<evidence type="ECO:0000313" key="10">
    <source>
        <dbReference type="EMBL" id="RKX69827.1"/>
    </source>
</evidence>
<dbReference type="InterPro" id="IPR012340">
    <property type="entry name" value="NA-bd_OB-fold"/>
</dbReference>
<dbReference type="InterPro" id="IPR006195">
    <property type="entry name" value="aa-tRNA-synth_II"/>
</dbReference>
<gene>
    <name evidence="7 10" type="primary">lysS</name>
    <name evidence="10" type="ORF">DRP53_06950</name>
</gene>
<evidence type="ECO:0000256" key="4">
    <source>
        <dbReference type="ARBA" id="ARBA00022840"/>
    </source>
</evidence>
<dbReference type="GO" id="GO:0000287">
    <property type="term" value="F:magnesium ion binding"/>
    <property type="evidence" value="ECO:0007669"/>
    <property type="project" value="UniProtKB-UniRule"/>
</dbReference>
<comment type="subunit">
    <text evidence="7">Homodimer.</text>
</comment>
<reference evidence="10 11" key="1">
    <citation type="submission" date="2018-06" db="EMBL/GenBank/DDBJ databases">
        <title>Extensive metabolic versatility and redundancy in microbially diverse, dynamic hydrothermal sediments.</title>
        <authorList>
            <person name="Dombrowski N."/>
            <person name="Teske A."/>
            <person name="Baker B.J."/>
        </authorList>
    </citation>
    <scope>NUCLEOTIDE SEQUENCE [LARGE SCALE GENOMIC DNA]</scope>
    <source>
        <strain evidence="10">B36_G15</strain>
    </source>
</reference>
<evidence type="ECO:0000256" key="5">
    <source>
        <dbReference type="ARBA" id="ARBA00023146"/>
    </source>
</evidence>
<dbReference type="HAMAP" id="MF_00252">
    <property type="entry name" value="Lys_tRNA_synth_class2"/>
    <property type="match status" value="1"/>
</dbReference>
<comment type="similarity">
    <text evidence="7">Belongs to the class-II aminoacyl-tRNA synthetase family.</text>
</comment>
<feature type="binding site" evidence="7">
    <location>
        <position position="396"/>
    </location>
    <ligand>
        <name>Mg(2+)</name>
        <dbReference type="ChEBI" id="CHEBI:18420"/>
        <label>2</label>
    </ligand>
</feature>
<dbReference type="InterPro" id="IPR044136">
    <property type="entry name" value="Lys-tRNA-ligase_II_N"/>
</dbReference>
<keyword evidence="7" id="KW-0648">Protein biosynthesis</keyword>
<dbReference type="Pfam" id="PF01336">
    <property type="entry name" value="tRNA_anti-codon"/>
    <property type="match status" value="1"/>
</dbReference>
<evidence type="ECO:0000256" key="1">
    <source>
        <dbReference type="ARBA" id="ARBA00022598"/>
    </source>
</evidence>
<evidence type="ECO:0000256" key="3">
    <source>
        <dbReference type="ARBA" id="ARBA00022741"/>
    </source>
</evidence>
<keyword evidence="5 7" id="KW-0030">Aminoacyl-tRNA synthetase</keyword>
<evidence type="ECO:0000256" key="6">
    <source>
        <dbReference type="ARBA" id="ARBA00048573"/>
    </source>
</evidence>
<protein>
    <recommendedName>
        <fullName evidence="7">Lysine--tRNA ligase</fullName>
        <ecNumber evidence="7">6.1.1.6</ecNumber>
    </recommendedName>
    <alternativeName>
        <fullName evidence="7">Lysyl-tRNA synthetase</fullName>
        <shortName evidence="7">LysRS</shortName>
    </alternativeName>
</protein>
<dbReference type="EC" id="6.1.1.6" evidence="7"/>
<dbReference type="NCBIfam" id="NF001756">
    <property type="entry name" value="PRK00484.1"/>
    <property type="match status" value="1"/>
</dbReference>
<comment type="caution">
    <text evidence="10">The sequence shown here is derived from an EMBL/GenBank/DDBJ whole genome shotgun (WGS) entry which is preliminary data.</text>
</comment>
<dbReference type="Proteomes" id="UP000268469">
    <property type="component" value="Unassembled WGS sequence"/>
</dbReference>
<dbReference type="GO" id="GO:0006430">
    <property type="term" value="P:lysyl-tRNA aminoacylation"/>
    <property type="evidence" value="ECO:0007669"/>
    <property type="project" value="UniProtKB-UniRule"/>
</dbReference>
<keyword evidence="4 7" id="KW-0067">ATP-binding</keyword>
<dbReference type="GO" id="GO:0005829">
    <property type="term" value="C:cytosol"/>
    <property type="evidence" value="ECO:0007669"/>
    <property type="project" value="TreeGrafter"/>
</dbReference>
<feature type="binding site" evidence="7">
    <location>
        <position position="389"/>
    </location>
    <ligand>
        <name>Mg(2+)</name>
        <dbReference type="ChEBI" id="CHEBI:18420"/>
        <label>1</label>
    </ligand>
</feature>
<dbReference type="SUPFAM" id="SSF55681">
    <property type="entry name" value="Class II aaRS and biotin synthetases"/>
    <property type="match status" value="1"/>
</dbReference>
<keyword evidence="2 7" id="KW-0479">Metal-binding</keyword>
<dbReference type="CDD" id="cd04322">
    <property type="entry name" value="LysRS_N"/>
    <property type="match status" value="1"/>
</dbReference>
<evidence type="ECO:0000313" key="11">
    <source>
        <dbReference type="Proteomes" id="UP000268469"/>
    </source>
</evidence>
<feature type="domain" description="Aminoacyl-transfer RNA synthetases class-II family profile" evidence="9">
    <location>
        <begin position="160"/>
        <end position="470"/>
    </location>
</feature>
<comment type="cofactor">
    <cofactor evidence="7 8">
        <name>Mg(2+)</name>
        <dbReference type="ChEBI" id="CHEBI:18420"/>
    </cofactor>
    <text evidence="7 8">Binds 3 Mg(2+) ions per subunit.</text>
</comment>
<proteinExistence type="inferred from homology"/>
<dbReference type="PRINTS" id="PR00982">
    <property type="entry name" value="TRNASYNTHLYS"/>
</dbReference>
<dbReference type="AlphaFoldDB" id="A0A660SGJ4"/>
<comment type="catalytic activity">
    <reaction evidence="6 7 8">
        <text>tRNA(Lys) + L-lysine + ATP = L-lysyl-tRNA(Lys) + AMP + diphosphate</text>
        <dbReference type="Rhea" id="RHEA:20792"/>
        <dbReference type="Rhea" id="RHEA-COMP:9696"/>
        <dbReference type="Rhea" id="RHEA-COMP:9697"/>
        <dbReference type="ChEBI" id="CHEBI:30616"/>
        <dbReference type="ChEBI" id="CHEBI:32551"/>
        <dbReference type="ChEBI" id="CHEBI:33019"/>
        <dbReference type="ChEBI" id="CHEBI:78442"/>
        <dbReference type="ChEBI" id="CHEBI:78529"/>
        <dbReference type="ChEBI" id="CHEBI:456215"/>
        <dbReference type="EC" id="6.1.1.6"/>
    </reaction>
</comment>
<dbReference type="NCBIfam" id="TIGR00499">
    <property type="entry name" value="lysS_bact"/>
    <property type="match status" value="1"/>
</dbReference>
<dbReference type="EMBL" id="QNBE01000064">
    <property type="protein sequence ID" value="RKX69827.1"/>
    <property type="molecule type" value="Genomic_DNA"/>
</dbReference>
<evidence type="ECO:0000259" key="9">
    <source>
        <dbReference type="PROSITE" id="PS50862"/>
    </source>
</evidence>
<feature type="binding site" evidence="7">
    <location>
        <position position="396"/>
    </location>
    <ligand>
        <name>Mg(2+)</name>
        <dbReference type="ChEBI" id="CHEBI:18420"/>
        <label>1</label>
    </ligand>
</feature>
<dbReference type="InterPro" id="IPR018149">
    <property type="entry name" value="Lys-tRNA-synth_II_C"/>
</dbReference>
<keyword evidence="7" id="KW-0963">Cytoplasm</keyword>
<dbReference type="SUPFAM" id="SSF50249">
    <property type="entry name" value="Nucleic acid-binding proteins"/>
    <property type="match status" value="1"/>
</dbReference>
<dbReference type="GO" id="GO:0004824">
    <property type="term" value="F:lysine-tRNA ligase activity"/>
    <property type="evidence" value="ECO:0007669"/>
    <property type="project" value="UniProtKB-UniRule"/>
</dbReference>
<evidence type="ECO:0000256" key="2">
    <source>
        <dbReference type="ARBA" id="ARBA00022723"/>
    </source>
</evidence>
<organism evidence="10 11">
    <name type="scientific">candidate division WOR-3 bacterium</name>
    <dbReference type="NCBI Taxonomy" id="2052148"/>
    <lineage>
        <taxon>Bacteria</taxon>
        <taxon>Bacteria division WOR-3</taxon>
    </lineage>
</organism>
<dbReference type="InterPro" id="IPR004365">
    <property type="entry name" value="NA-bd_OB_tRNA"/>
</dbReference>
<dbReference type="PANTHER" id="PTHR42918:SF15">
    <property type="entry name" value="LYSINE--TRNA LIGASE, CHLOROPLASTIC_MITOCHONDRIAL"/>
    <property type="match status" value="1"/>
</dbReference>
<name>A0A660SGJ4_UNCW3</name>
<dbReference type="Pfam" id="PF00152">
    <property type="entry name" value="tRNA-synt_2"/>
    <property type="match status" value="1"/>
</dbReference>
<evidence type="ECO:0000256" key="7">
    <source>
        <dbReference type="HAMAP-Rule" id="MF_00252"/>
    </source>
</evidence>
<comment type="subcellular location">
    <subcellularLocation>
        <location evidence="7">Cytoplasm</location>
    </subcellularLocation>
</comment>
<sequence length="481" mass="56363">MSEYRNYRLENLKRLKLGGVDPYPYRYERTHTCRKVKETFPQSDPVSVAGRITAIRRHGRTVFLDIIDATGKIQIYLKKDALGDRFDLLEYFDIGDIIGIKGKPFRTRSGEITINADAFTLLSKSLQPLPEKYHGLRDIETRYRKRYLDLITNEKSRRIFRRRSEIIHEIRKFLDHRGFMEVETPILQPIYGGAAAIPFETYYRSLGSKMYLRIADELYLKRLIVGGYEKVYEIGKDFRNEGIDRLHNPEFTQIEIYEAYKDYKDMMDLTEELLEHLVTQLYQSVTIEYQKQSISFKRPFKRIRFMDALKEKINYNPINASLPQLRETAKWRGIELKEPTSRGRLIDKLFSELVQKEIVDPTFVIDYPKIISPLAKTHRENPDLAERFELIICGIEIANAFSELNDPIEQRKRFVEQLEAKEEGIGEIDEDFLYALEVGMPPTGGLGIGIDRLVMILLNQSSLRDVILFPQLKRLELKEDV</sequence>